<dbReference type="EMBL" id="RJVU01063416">
    <property type="protein sequence ID" value="ROJ25360.1"/>
    <property type="molecule type" value="Genomic_DNA"/>
</dbReference>
<protein>
    <recommendedName>
        <fullName evidence="4">LINE-1 type transposase domain-containing protein 1</fullName>
    </recommendedName>
</protein>
<name>A0A3N0XQW1_ANAGA</name>
<comment type="caution">
    <text evidence="2">The sequence shown here is derived from an EMBL/GenBank/DDBJ whole genome shotgun (WGS) entry which is preliminary data.</text>
</comment>
<evidence type="ECO:0000313" key="3">
    <source>
        <dbReference type="Proteomes" id="UP000281406"/>
    </source>
</evidence>
<dbReference type="OrthoDB" id="8955578at2759"/>
<evidence type="ECO:0008006" key="4">
    <source>
        <dbReference type="Google" id="ProtNLM"/>
    </source>
</evidence>
<feature type="coiled-coil region" evidence="1">
    <location>
        <begin position="13"/>
        <end position="50"/>
    </location>
</feature>
<sequence length="230" mass="26741">MPPKKYPAQAEEVDDIKRSLDMLTEEVSVVRQQQKTIMSLVEEVKALRLQNIEKDKRIMSLQNRLADLEQYTRMNDIILTGVEIKPRSYARAVATLNEGETNEQDVTSVEQQVMAFLHSTGIELDRDNIEACHTLPQRNKMDKPAIIIRFTNRKHKMELLKQGRRLKGTDVYLNEHLTKKNADIARKARLLRRQKKIQSTWTANCKIFIKTNGTPEQAKVQVIKDLEKYQ</sequence>
<evidence type="ECO:0000313" key="2">
    <source>
        <dbReference type="EMBL" id="ROJ25360.1"/>
    </source>
</evidence>
<dbReference type="AlphaFoldDB" id="A0A3N0XQW1"/>
<keyword evidence="1" id="KW-0175">Coiled coil</keyword>
<reference evidence="2 3" key="1">
    <citation type="submission" date="2018-10" db="EMBL/GenBank/DDBJ databases">
        <title>Genome assembly for a Yunnan-Guizhou Plateau 3E fish, Anabarilius grahami (Regan), and its evolutionary and genetic applications.</title>
        <authorList>
            <person name="Jiang W."/>
        </authorList>
    </citation>
    <scope>NUCLEOTIDE SEQUENCE [LARGE SCALE GENOMIC DNA]</scope>
    <source>
        <strain evidence="2">AG-KIZ</strain>
        <tissue evidence="2">Muscle</tissue>
    </source>
</reference>
<organism evidence="2 3">
    <name type="scientific">Anabarilius grahami</name>
    <name type="common">Kanglang fish</name>
    <name type="synonym">Barilius grahami</name>
    <dbReference type="NCBI Taxonomy" id="495550"/>
    <lineage>
        <taxon>Eukaryota</taxon>
        <taxon>Metazoa</taxon>
        <taxon>Chordata</taxon>
        <taxon>Craniata</taxon>
        <taxon>Vertebrata</taxon>
        <taxon>Euteleostomi</taxon>
        <taxon>Actinopterygii</taxon>
        <taxon>Neopterygii</taxon>
        <taxon>Teleostei</taxon>
        <taxon>Ostariophysi</taxon>
        <taxon>Cypriniformes</taxon>
        <taxon>Xenocyprididae</taxon>
        <taxon>Xenocypridinae</taxon>
        <taxon>Xenocypridinae incertae sedis</taxon>
        <taxon>Anabarilius</taxon>
    </lineage>
</organism>
<dbReference type="Proteomes" id="UP000281406">
    <property type="component" value="Unassembled WGS sequence"/>
</dbReference>
<evidence type="ECO:0000256" key="1">
    <source>
        <dbReference type="SAM" id="Coils"/>
    </source>
</evidence>
<accession>A0A3N0XQW1</accession>
<gene>
    <name evidence="2" type="ORF">DPX16_20173</name>
</gene>
<keyword evidence="3" id="KW-1185">Reference proteome</keyword>
<proteinExistence type="predicted"/>